<dbReference type="EMBL" id="SLXV01000001">
    <property type="protein sequence ID" value="TCP70592.1"/>
    <property type="molecule type" value="Genomic_DNA"/>
</dbReference>
<evidence type="ECO:0000313" key="1">
    <source>
        <dbReference type="EMBL" id="TCP70592.1"/>
    </source>
</evidence>
<evidence type="ECO:0000313" key="2">
    <source>
        <dbReference type="Proteomes" id="UP000294746"/>
    </source>
</evidence>
<organism evidence="1 2">
    <name type="scientific">Baia soyae</name>
    <dbReference type="NCBI Taxonomy" id="1544746"/>
    <lineage>
        <taxon>Bacteria</taxon>
        <taxon>Bacillati</taxon>
        <taxon>Bacillota</taxon>
        <taxon>Bacilli</taxon>
        <taxon>Bacillales</taxon>
        <taxon>Thermoactinomycetaceae</taxon>
        <taxon>Baia</taxon>
    </lineage>
</organism>
<gene>
    <name evidence="1" type="ORF">EDD57_10132</name>
</gene>
<dbReference type="RefSeq" id="WP_131847143.1">
    <property type="nucleotide sequence ID" value="NZ_SLXV01000001.1"/>
</dbReference>
<keyword evidence="2" id="KW-1185">Reference proteome</keyword>
<accession>A0A4R2S492</accession>
<name>A0A4R2S492_9BACL</name>
<reference evidence="1 2" key="1">
    <citation type="submission" date="2019-03" db="EMBL/GenBank/DDBJ databases">
        <title>Genomic Encyclopedia of Type Strains, Phase IV (KMG-IV): sequencing the most valuable type-strain genomes for metagenomic binning, comparative biology and taxonomic classification.</title>
        <authorList>
            <person name="Goeker M."/>
        </authorList>
    </citation>
    <scope>NUCLEOTIDE SEQUENCE [LARGE SCALE GENOMIC DNA]</scope>
    <source>
        <strain evidence="1 2">DSM 46831</strain>
    </source>
</reference>
<dbReference type="Proteomes" id="UP000294746">
    <property type="component" value="Unassembled WGS sequence"/>
</dbReference>
<comment type="caution">
    <text evidence="1">The sequence shown here is derived from an EMBL/GenBank/DDBJ whole genome shotgun (WGS) entry which is preliminary data.</text>
</comment>
<sequence>MNSIQILMEKGFILKVIGDLREPLNPALVVWARHQPKQLFRCHVALSRAITSNPLQVYVDDVCAALVTRRSIYDQAQINKHYQEFFSSLGCHVVFSSDLFNERYDNQLFSALMLLGRTVPFNEFSHCLPEKKRRQLHDLHFGEVMHALCELLLFEHVKEQANVLLIGQFSQAIIAMHRNISKKPLSGIVFQKFIQEQCIEDYLEGLEEAMKTHTP</sequence>
<dbReference type="AlphaFoldDB" id="A0A4R2S492"/>
<protein>
    <submittedName>
        <fullName evidence="1">Uncharacterized protein</fullName>
    </submittedName>
</protein>
<proteinExistence type="predicted"/>